<dbReference type="InterPro" id="IPR016024">
    <property type="entry name" value="ARM-type_fold"/>
</dbReference>
<feature type="non-terminal residue" evidence="2">
    <location>
        <position position="1"/>
    </location>
</feature>
<evidence type="ECO:0000256" key="1">
    <source>
        <dbReference type="SAM" id="MobiDB-lite"/>
    </source>
</evidence>
<protein>
    <submittedName>
        <fullName evidence="2">Uncharacterized protein</fullName>
    </submittedName>
</protein>
<accession>A0A813LSG7</accession>
<name>A0A813LSG7_POLGL</name>
<evidence type="ECO:0000313" key="2">
    <source>
        <dbReference type="EMBL" id="CAE8736900.1"/>
    </source>
</evidence>
<dbReference type="Proteomes" id="UP000626109">
    <property type="component" value="Unassembled WGS sequence"/>
</dbReference>
<evidence type="ECO:0000313" key="3">
    <source>
        <dbReference type="Proteomes" id="UP000626109"/>
    </source>
</evidence>
<dbReference type="EMBL" id="CAJNNW010036706">
    <property type="protein sequence ID" value="CAE8736900.1"/>
    <property type="molecule type" value="Genomic_DNA"/>
</dbReference>
<dbReference type="Gene3D" id="1.25.10.10">
    <property type="entry name" value="Leucine-rich Repeat Variant"/>
    <property type="match status" value="1"/>
</dbReference>
<organism evidence="2 3">
    <name type="scientific">Polarella glacialis</name>
    <name type="common">Dinoflagellate</name>
    <dbReference type="NCBI Taxonomy" id="89957"/>
    <lineage>
        <taxon>Eukaryota</taxon>
        <taxon>Sar</taxon>
        <taxon>Alveolata</taxon>
        <taxon>Dinophyceae</taxon>
        <taxon>Suessiales</taxon>
        <taxon>Suessiaceae</taxon>
        <taxon>Polarella</taxon>
    </lineage>
</organism>
<dbReference type="AlphaFoldDB" id="A0A813LSG7"/>
<comment type="caution">
    <text evidence="2">The sequence shown here is derived from an EMBL/GenBank/DDBJ whole genome shotgun (WGS) entry which is preliminary data.</text>
</comment>
<gene>
    <name evidence="2" type="ORF">PGLA2088_LOCUS48523</name>
</gene>
<feature type="compositionally biased region" description="Gly residues" evidence="1">
    <location>
        <begin position="341"/>
        <end position="350"/>
    </location>
</feature>
<reference evidence="2" key="1">
    <citation type="submission" date="2021-02" db="EMBL/GenBank/DDBJ databases">
        <authorList>
            <person name="Dougan E. K."/>
            <person name="Rhodes N."/>
            <person name="Thang M."/>
            <person name="Chan C."/>
        </authorList>
    </citation>
    <scope>NUCLEOTIDE SEQUENCE</scope>
</reference>
<dbReference type="SUPFAM" id="SSF48371">
    <property type="entry name" value="ARM repeat"/>
    <property type="match status" value="1"/>
</dbReference>
<proteinExistence type="predicted"/>
<feature type="region of interest" description="Disordered" evidence="1">
    <location>
        <begin position="1"/>
        <end position="31"/>
    </location>
</feature>
<dbReference type="InterPro" id="IPR011989">
    <property type="entry name" value="ARM-like"/>
</dbReference>
<feature type="region of interest" description="Disordered" evidence="1">
    <location>
        <begin position="328"/>
        <end position="350"/>
    </location>
</feature>
<sequence>KTPAEEEAEEKHAPQAAGQVPRRVPQRGTWEPEEATVTLLSQRPEGSHAAGDDLLILTNSFVKASSSGAASSAGAIQELCLALRHGGHDAAEVACSAGAIEASVSLLKSSSSSSSALLPETMEVLWLLIDDYDSCQRLIRSGGHNSLLRLVREHGPKDALVSTAAFRLMAETLYSEANGSELWMESFDPQLLIEALEWAVNYEPPPRQAGEARGPQPMGLVCDVTALWLQRAGAQGAEVARSLVGIVPVLLEKMAARKDDYALIQHGCRLLWAMAKNSGTWPEDLRQPALAALTQIMIMLRSGNNTPETPEAGTYNRMALQAVVGMPPAPGGEAQASATSGGNGGFSSMD</sequence>